<dbReference type="Pfam" id="PF12838">
    <property type="entry name" value="Fer4_7"/>
    <property type="match status" value="1"/>
</dbReference>
<dbReference type="InterPro" id="IPR017900">
    <property type="entry name" value="4Fe4S_Fe_S_CS"/>
</dbReference>
<evidence type="ECO:0000256" key="2">
    <source>
        <dbReference type="ARBA" id="ARBA00006561"/>
    </source>
</evidence>
<dbReference type="Gene3D" id="3.30.70.20">
    <property type="match status" value="1"/>
</dbReference>
<dbReference type="PANTHER" id="PTHR43498">
    <property type="entry name" value="FERREDOXIN:COB-COM HETERODISULFIDE REDUCTASE SUBUNIT A"/>
    <property type="match status" value="1"/>
</dbReference>
<dbReference type="EMBL" id="FWXF01000003">
    <property type="protein sequence ID" value="SMC20529.1"/>
    <property type="molecule type" value="Genomic_DNA"/>
</dbReference>
<feature type="domain" description="4Fe-4S ferredoxin-type" evidence="9">
    <location>
        <begin position="523"/>
        <end position="552"/>
    </location>
</feature>
<keyword evidence="5" id="KW-0274">FAD</keyword>
<dbReference type="InterPro" id="IPR017896">
    <property type="entry name" value="4Fe4S_Fe-S-bd"/>
</dbReference>
<keyword evidence="5" id="KW-0285">Flavoprotein</keyword>
<keyword evidence="7" id="KW-0408">Iron</keyword>
<dbReference type="AlphaFoldDB" id="A0A1W1X9G2"/>
<sequence>MSRIGIYICHCGRNIAGVVDVEALRERLEQDLGDQVLVKTNMFCCAEPGQKEIQDDIRQWGLERVLVAACSPRLHEPTFRRTITQAGLNPYLLEMANIREHCSWVHSGRETLPKAYDLIRMGLAKLRLATPLEDRLVPVTRHALVIGGGVSGLSAALELADCGVPVVLLEREQRLGGRALDWGIGVPGTDPLACFIRPLVSRALLHPLVDVRLGWTLESLAGYVGNFQATLRHHSQEAVLKTGAVVVASGFEPYRPEEERYPHAALEQVLTTVELERMFKEAAEAPTKRPAPLDGVRRVAFQQCVGSRLPSDYPHCSRICCAVTLKQALALRSLGMEVTVYHQDIRLYDKDQEEDLYREARRRGVLFQRGQVLEVSPDGDGGLVVQATDDFLGLVTHNHVDRLVLSVGLRPQSDAETLRSQVRIASSEDGFFLESHPKLHPLETAIEGVFLAGSCQSPKDVRESVASSVGAAAKAFQLVHQDVLRLDGMVAHIDPETCVGCGTCVSQCPYQAIELYETADGKQKARVEPAPCKGCGVCAGSCPTGAADHLGYSDAALRAAVEAALAERPQEKILAFCCNWCAYAGADAAGVARLSYPERVRIVRIPCSGRVSSRLVLHAFRCGAARVLVAGCHPPGDCHYINGNLRFESRVPRIRRLLAKKGHNPDHFSLKWISATEGPVFQETIRRLAEAVETEETSHEAV</sequence>
<dbReference type="PROSITE" id="PS51379">
    <property type="entry name" value="4FE4S_FER_2"/>
    <property type="match status" value="2"/>
</dbReference>
<evidence type="ECO:0000256" key="4">
    <source>
        <dbReference type="ARBA" id="ARBA00022723"/>
    </source>
</evidence>
<evidence type="ECO:0000256" key="8">
    <source>
        <dbReference type="ARBA" id="ARBA00023014"/>
    </source>
</evidence>
<evidence type="ECO:0000256" key="1">
    <source>
        <dbReference type="ARBA" id="ARBA00001974"/>
    </source>
</evidence>
<name>A0A1W1X9G2_9BACT</name>
<dbReference type="OrthoDB" id="9766627at2"/>
<dbReference type="Pfam" id="PF07992">
    <property type="entry name" value="Pyr_redox_2"/>
    <property type="match status" value="1"/>
</dbReference>
<dbReference type="InterPro" id="IPR039650">
    <property type="entry name" value="HdrA-like"/>
</dbReference>
<accession>A0A1W1X9G2</accession>
<dbReference type="SUPFAM" id="SSF51905">
    <property type="entry name" value="FAD/NAD(P)-binding domain"/>
    <property type="match status" value="1"/>
</dbReference>
<evidence type="ECO:0000313" key="11">
    <source>
        <dbReference type="Proteomes" id="UP000192783"/>
    </source>
</evidence>
<dbReference type="GO" id="GO:0051539">
    <property type="term" value="F:4 iron, 4 sulfur cluster binding"/>
    <property type="evidence" value="ECO:0007669"/>
    <property type="project" value="UniProtKB-KW"/>
</dbReference>
<keyword evidence="8" id="KW-0411">Iron-sulfur</keyword>
<proteinExistence type="inferred from homology"/>
<comment type="similarity">
    <text evidence="2">Belongs to the HdrA family.</text>
</comment>
<feature type="domain" description="4Fe-4S ferredoxin-type" evidence="9">
    <location>
        <begin position="489"/>
        <end position="518"/>
    </location>
</feature>
<evidence type="ECO:0000256" key="5">
    <source>
        <dbReference type="ARBA" id="ARBA00022827"/>
    </source>
</evidence>
<dbReference type="PRINTS" id="PR00368">
    <property type="entry name" value="FADPNR"/>
</dbReference>
<keyword evidence="3" id="KW-0004">4Fe-4S</keyword>
<dbReference type="SUPFAM" id="SSF54862">
    <property type="entry name" value="4Fe-4S ferredoxins"/>
    <property type="match status" value="1"/>
</dbReference>
<dbReference type="Gene3D" id="3.40.50.720">
    <property type="entry name" value="NAD(P)-binding Rossmann-like Domain"/>
    <property type="match status" value="1"/>
</dbReference>
<dbReference type="PROSITE" id="PS00198">
    <property type="entry name" value="4FE4S_FER_1"/>
    <property type="match status" value="2"/>
</dbReference>
<dbReference type="Gene3D" id="3.50.50.60">
    <property type="entry name" value="FAD/NAD(P)-binding domain"/>
    <property type="match status" value="2"/>
</dbReference>
<evidence type="ECO:0000259" key="9">
    <source>
        <dbReference type="PROSITE" id="PS51379"/>
    </source>
</evidence>
<evidence type="ECO:0000256" key="6">
    <source>
        <dbReference type="ARBA" id="ARBA00023002"/>
    </source>
</evidence>
<dbReference type="GO" id="GO:0016491">
    <property type="term" value="F:oxidoreductase activity"/>
    <property type="evidence" value="ECO:0007669"/>
    <property type="project" value="UniProtKB-KW"/>
</dbReference>
<reference evidence="10 11" key="1">
    <citation type="submission" date="2017-04" db="EMBL/GenBank/DDBJ databases">
        <authorList>
            <person name="Afonso C.L."/>
            <person name="Miller P.J."/>
            <person name="Scott M.A."/>
            <person name="Spackman E."/>
            <person name="Goraichik I."/>
            <person name="Dimitrov K.M."/>
            <person name="Suarez D.L."/>
            <person name="Swayne D.E."/>
        </authorList>
    </citation>
    <scope>NUCLEOTIDE SEQUENCE [LARGE SCALE GENOMIC DNA]</scope>
    <source>
        <strain evidence="10 11">DSM 13146</strain>
    </source>
</reference>
<dbReference type="InterPro" id="IPR023753">
    <property type="entry name" value="FAD/NAD-binding_dom"/>
</dbReference>
<dbReference type="InterPro" id="IPR036188">
    <property type="entry name" value="FAD/NAD-bd_sf"/>
</dbReference>
<dbReference type="STRING" id="1121390.SAMN02746041_00942"/>
<organism evidence="10 11">
    <name type="scientific">Desulfacinum hydrothermale DSM 13146</name>
    <dbReference type="NCBI Taxonomy" id="1121390"/>
    <lineage>
        <taxon>Bacteria</taxon>
        <taxon>Pseudomonadati</taxon>
        <taxon>Thermodesulfobacteriota</taxon>
        <taxon>Syntrophobacteria</taxon>
        <taxon>Syntrophobacterales</taxon>
        <taxon>Syntrophobacteraceae</taxon>
        <taxon>Desulfacinum</taxon>
    </lineage>
</organism>
<dbReference type="Proteomes" id="UP000192783">
    <property type="component" value="Unassembled WGS sequence"/>
</dbReference>
<keyword evidence="4" id="KW-0479">Metal-binding</keyword>
<evidence type="ECO:0000313" key="10">
    <source>
        <dbReference type="EMBL" id="SMC20529.1"/>
    </source>
</evidence>
<dbReference type="RefSeq" id="WP_084056719.1">
    <property type="nucleotide sequence ID" value="NZ_FWXF01000003.1"/>
</dbReference>
<gene>
    <name evidence="10" type="ORF">SAMN02746041_00942</name>
</gene>
<dbReference type="Pfam" id="PF13450">
    <property type="entry name" value="NAD_binding_8"/>
    <property type="match status" value="1"/>
</dbReference>
<protein>
    <submittedName>
        <fullName evidence="10">FAD dependent oxidoreductase</fullName>
    </submittedName>
</protein>
<dbReference type="PANTHER" id="PTHR43498:SF1">
    <property type="entry name" value="COB--COM HETERODISULFIDE REDUCTASE IRON-SULFUR SUBUNIT A"/>
    <property type="match status" value="1"/>
</dbReference>
<dbReference type="GO" id="GO:0046872">
    <property type="term" value="F:metal ion binding"/>
    <property type="evidence" value="ECO:0007669"/>
    <property type="project" value="UniProtKB-KW"/>
</dbReference>
<keyword evidence="11" id="KW-1185">Reference proteome</keyword>
<dbReference type="InterPro" id="IPR003813">
    <property type="entry name" value="MvhD/FlpD"/>
</dbReference>
<evidence type="ECO:0000256" key="7">
    <source>
        <dbReference type="ARBA" id="ARBA00023004"/>
    </source>
</evidence>
<dbReference type="Pfam" id="PF02662">
    <property type="entry name" value="FlpD"/>
    <property type="match status" value="1"/>
</dbReference>
<keyword evidence="6" id="KW-0560">Oxidoreductase</keyword>
<dbReference type="PRINTS" id="PR00411">
    <property type="entry name" value="PNDRDTASEI"/>
</dbReference>
<evidence type="ECO:0000256" key="3">
    <source>
        <dbReference type="ARBA" id="ARBA00022485"/>
    </source>
</evidence>
<comment type="cofactor">
    <cofactor evidence="1">
        <name>FAD</name>
        <dbReference type="ChEBI" id="CHEBI:57692"/>
    </cofactor>
</comment>